<dbReference type="Proteomes" id="UP000597761">
    <property type="component" value="Unassembled WGS sequence"/>
</dbReference>
<reference evidence="3" key="1">
    <citation type="journal article" date="2019" name="Int. J. Syst. Evol. Microbiol.">
        <title>The Global Catalogue of Microorganisms (GCM) 10K type strain sequencing project: providing services to taxonomists for standard genome sequencing and annotation.</title>
        <authorList>
            <consortium name="The Broad Institute Genomics Platform"/>
            <consortium name="The Broad Institute Genome Sequencing Center for Infectious Disease"/>
            <person name="Wu L."/>
            <person name="Ma J."/>
        </authorList>
    </citation>
    <scope>NUCLEOTIDE SEQUENCE [LARGE SCALE GENOMIC DNA]</scope>
    <source>
        <strain evidence="3">CGMCC 1.15480</strain>
    </source>
</reference>
<sequence length="82" mass="8254">MTAPSGRAATAAAILTGLAASNLDPIVSPNATDHDDVEATAGGVQPDPDTTADEWLIAFVTTHTRGPQTLEPGAARTRGTDG</sequence>
<proteinExistence type="predicted"/>
<feature type="region of interest" description="Disordered" evidence="1">
    <location>
        <begin position="63"/>
        <end position="82"/>
    </location>
</feature>
<evidence type="ECO:0000313" key="3">
    <source>
        <dbReference type="Proteomes" id="UP000597761"/>
    </source>
</evidence>
<gene>
    <name evidence="2" type="ORF">GCM10011512_25780</name>
</gene>
<accession>A0ABQ1PI05</accession>
<organism evidence="2 3">
    <name type="scientific">Tersicoccus solisilvae</name>
    <dbReference type="NCBI Taxonomy" id="1882339"/>
    <lineage>
        <taxon>Bacteria</taxon>
        <taxon>Bacillati</taxon>
        <taxon>Actinomycetota</taxon>
        <taxon>Actinomycetes</taxon>
        <taxon>Micrococcales</taxon>
        <taxon>Micrococcaceae</taxon>
        <taxon>Tersicoccus</taxon>
    </lineage>
</organism>
<name>A0ABQ1PI05_9MICC</name>
<evidence type="ECO:0000256" key="1">
    <source>
        <dbReference type="SAM" id="MobiDB-lite"/>
    </source>
</evidence>
<dbReference type="RefSeq" id="WP_188668838.1">
    <property type="nucleotide sequence ID" value="NZ_BMJI01000020.1"/>
</dbReference>
<comment type="caution">
    <text evidence="2">The sequence shown here is derived from an EMBL/GenBank/DDBJ whole genome shotgun (WGS) entry which is preliminary data.</text>
</comment>
<keyword evidence="3" id="KW-1185">Reference proteome</keyword>
<evidence type="ECO:0000313" key="2">
    <source>
        <dbReference type="EMBL" id="GGC97659.1"/>
    </source>
</evidence>
<feature type="region of interest" description="Disordered" evidence="1">
    <location>
        <begin position="26"/>
        <end position="50"/>
    </location>
</feature>
<protein>
    <submittedName>
        <fullName evidence="2">Uncharacterized protein</fullName>
    </submittedName>
</protein>
<dbReference type="EMBL" id="BMJI01000020">
    <property type="protein sequence ID" value="GGC97659.1"/>
    <property type="molecule type" value="Genomic_DNA"/>
</dbReference>